<dbReference type="EMBL" id="PCSR01000070">
    <property type="protein sequence ID" value="PIP53078.1"/>
    <property type="molecule type" value="Genomic_DNA"/>
</dbReference>
<keyword evidence="2 7" id="KW-0699">rRNA-binding</keyword>
<evidence type="ECO:0000256" key="1">
    <source>
        <dbReference type="ARBA" id="ARBA00007634"/>
    </source>
</evidence>
<comment type="caution">
    <text evidence="9">The sequence shown here is derived from an EMBL/GenBank/DDBJ whole genome shotgun (WGS) entry which is preliminary data.</text>
</comment>
<dbReference type="GO" id="GO:0006412">
    <property type="term" value="P:translation"/>
    <property type="evidence" value="ECO:0007669"/>
    <property type="project" value="UniProtKB-UniRule"/>
</dbReference>
<gene>
    <name evidence="7 9" type="primary">rpsT</name>
    <name evidence="9" type="ORF">COX08_02960</name>
</gene>
<dbReference type="AlphaFoldDB" id="A0A2H0B824"/>
<name>A0A2H0B824_9BACT</name>
<dbReference type="GO" id="GO:0015935">
    <property type="term" value="C:small ribosomal subunit"/>
    <property type="evidence" value="ECO:0007669"/>
    <property type="project" value="TreeGrafter"/>
</dbReference>
<comment type="similarity">
    <text evidence="1 7">Belongs to the bacterial ribosomal protein bS20 family.</text>
</comment>
<dbReference type="GO" id="GO:0003735">
    <property type="term" value="F:structural constituent of ribosome"/>
    <property type="evidence" value="ECO:0007669"/>
    <property type="project" value="InterPro"/>
</dbReference>
<comment type="function">
    <text evidence="7">Binds directly to 16S ribosomal RNA.</text>
</comment>
<feature type="region of interest" description="Disordered" evidence="8">
    <location>
        <begin position="1"/>
        <end position="27"/>
    </location>
</feature>
<proteinExistence type="inferred from homology"/>
<evidence type="ECO:0000256" key="5">
    <source>
        <dbReference type="ARBA" id="ARBA00023274"/>
    </source>
</evidence>
<organism evidence="9 10">
    <name type="scientific">Candidatus Beckwithbacteria bacterium CG23_combo_of_CG06-09_8_20_14_all_34_8</name>
    <dbReference type="NCBI Taxonomy" id="1974497"/>
    <lineage>
        <taxon>Bacteria</taxon>
        <taxon>Candidatus Beckwithiibacteriota</taxon>
    </lineage>
</organism>
<protein>
    <recommendedName>
        <fullName evidence="6 7">Small ribosomal subunit protein bS20</fullName>
    </recommendedName>
</protein>
<dbReference type="Pfam" id="PF01649">
    <property type="entry name" value="Ribosomal_S20p"/>
    <property type="match status" value="1"/>
</dbReference>
<dbReference type="Gene3D" id="1.20.58.110">
    <property type="entry name" value="Ribosomal protein S20"/>
    <property type="match status" value="1"/>
</dbReference>
<dbReference type="GO" id="GO:0070181">
    <property type="term" value="F:small ribosomal subunit rRNA binding"/>
    <property type="evidence" value="ECO:0007669"/>
    <property type="project" value="TreeGrafter"/>
</dbReference>
<evidence type="ECO:0000256" key="2">
    <source>
        <dbReference type="ARBA" id="ARBA00022730"/>
    </source>
</evidence>
<dbReference type="InterPro" id="IPR036510">
    <property type="entry name" value="Ribosomal_bS20_sf"/>
</dbReference>
<accession>A0A2H0B824</accession>
<dbReference type="NCBIfam" id="TIGR00029">
    <property type="entry name" value="S20"/>
    <property type="match status" value="1"/>
</dbReference>
<evidence type="ECO:0000256" key="7">
    <source>
        <dbReference type="HAMAP-Rule" id="MF_00500"/>
    </source>
</evidence>
<dbReference type="InterPro" id="IPR002583">
    <property type="entry name" value="Ribosomal_bS20"/>
</dbReference>
<evidence type="ECO:0000313" key="9">
    <source>
        <dbReference type="EMBL" id="PIP53078.1"/>
    </source>
</evidence>
<dbReference type="SUPFAM" id="SSF46992">
    <property type="entry name" value="Ribosomal protein S20"/>
    <property type="match status" value="1"/>
</dbReference>
<dbReference type="PANTHER" id="PTHR33398:SF1">
    <property type="entry name" value="SMALL RIBOSOMAL SUBUNIT PROTEIN BS20C"/>
    <property type="match status" value="1"/>
</dbReference>
<evidence type="ECO:0000256" key="8">
    <source>
        <dbReference type="SAM" id="MobiDB-lite"/>
    </source>
</evidence>
<keyword evidence="3 7" id="KW-0694">RNA-binding</keyword>
<dbReference type="PANTHER" id="PTHR33398">
    <property type="entry name" value="30S RIBOSOMAL PROTEIN S20"/>
    <property type="match status" value="1"/>
</dbReference>
<evidence type="ECO:0000256" key="6">
    <source>
        <dbReference type="ARBA" id="ARBA00035136"/>
    </source>
</evidence>
<reference evidence="9 10" key="1">
    <citation type="submission" date="2017-09" db="EMBL/GenBank/DDBJ databases">
        <title>Depth-based differentiation of microbial function through sediment-hosted aquifers and enrichment of novel symbionts in the deep terrestrial subsurface.</title>
        <authorList>
            <person name="Probst A.J."/>
            <person name="Ladd B."/>
            <person name="Jarett J.K."/>
            <person name="Geller-Mcgrath D.E."/>
            <person name="Sieber C.M."/>
            <person name="Emerson J.B."/>
            <person name="Anantharaman K."/>
            <person name="Thomas B.C."/>
            <person name="Malmstrom R."/>
            <person name="Stieglmeier M."/>
            <person name="Klingl A."/>
            <person name="Woyke T."/>
            <person name="Ryan C.M."/>
            <person name="Banfield J.F."/>
        </authorList>
    </citation>
    <scope>NUCLEOTIDE SEQUENCE [LARGE SCALE GENOMIC DNA]</scope>
    <source>
        <strain evidence="9">CG23_combo_of_CG06-09_8_20_14_all_34_8</strain>
    </source>
</reference>
<evidence type="ECO:0000256" key="4">
    <source>
        <dbReference type="ARBA" id="ARBA00022980"/>
    </source>
</evidence>
<evidence type="ECO:0000256" key="3">
    <source>
        <dbReference type="ARBA" id="ARBA00022884"/>
    </source>
</evidence>
<evidence type="ECO:0000313" key="10">
    <source>
        <dbReference type="Proteomes" id="UP000229459"/>
    </source>
</evidence>
<keyword evidence="4 7" id="KW-0689">Ribosomal protein</keyword>
<dbReference type="Proteomes" id="UP000229459">
    <property type="component" value="Unassembled WGS sequence"/>
</dbReference>
<sequence>MPIIKSAKKALRQSAKRYERNKKVKSATRTAVKKVRLTPGADTLTQAFSALDKAVKKHVVKKNTANRLKSRLSKLIAK</sequence>
<dbReference type="GO" id="GO:0005829">
    <property type="term" value="C:cytosol"/>
    <property type="evidence" value="ECO:0007669"/>
    <property type="project" value="TreeGrafter"/>
</dbReference>
<dbReference type="HAMAP" id="MF_00500">
    <property type="entry name" value="Ribosomal_bS20"/>
    <property type="match status" value="1"/>
</dbReference>
<keyword evidence="5 7" id="KW-0687">Ribonucleoprotein</keyword>